<dbReference type="InterPro" id="IPR001709">
    <property type="entry name" value="Flavoprot_Pyr_Nucl_cyt_Rdtase"/>
</dbReference>
<comment type="cofactor">
    <cofactor evidence="15">
        <name>FAD</name>
        <dbReference type="ChEBI" id="CHEBI:57692"/>
    </cofactor>
    <text evidence="15">Binds 1 FAD per subunit.</text>
</comment>
<dbReference type="eggNOG" id="COG1018">
    <property type="taxonomic scope" value="Bacteria"/>
</dbReference>
<keyword evidence="4 15" id="KW-0349">Heme</keyword>
<keyword evidence="6 15" id="KW-0285">Flavoprotein</keyword>
<evidence type="ECO:0000256" key="7">
    <source>
        <dbReference type="ARBA" id="ARBA00022723"/>
    </source>
</evidence>
<dbReference type="GO" id="GO:0008941">
    <property type="term" value="F:nitric oxide dioxygenase NAD(P)H activity"/>
    <property type="evidence" value="ECO:0007669"/>
    <property type="project" value="UniProtKB-UniRule"/>
</dbReference>
<gene>
    <name evidence="15" type="primary">hmp</name>
    <name evidence="18" type="ORF">N783_07840</name>
</gene>
<dbReference type="Pfam" id="PF00970">
    <property type="entry name" value="FAD_binding_6"/>
    <property type="match status" value="1"/>
</dbReference>
<evidence type="ECO:0000256" key="4">
    <source>
        <dbReference type="ARBA" id="ARBA00022617"/>
    </source>
</evidence>
<dbReference type="Pfam" id="PF00175">
    <property type="entry name" value="NAD_binding_1"/>
    <property type="match status" value="1"/>
</dbReference>
<feature type="domain" description="Globin" evidence="16">
    <location>
        <begin position="1"/>
        <end position="138"/>
    </location>
</feature>
<organism evidence="18 19">
    <name type="scientific">Pontibacillus marinus BH030004 = DSM 16465</name>
    <dbReference type="NCBI Taxonomy" id="1385511"/>
    <lineage>
        <taxon>Bacteria</taxon>
        <taxon>Bacillati</taxon>
        <taxon>Bacillota</taxon>
        <taxon>Bacilli</taxon>
        <taxon>Bacillales</taxon>
        <taxon>Bacillaceae</taxon>
        <taxon>Pontibacillus</taxon>
    </lineage>
</organism>
<comment type="similarity">
    <text evidence="2 15">Belongs to the globin family. Two-domain flavohemoproteins subfamily.</text>
</comment>
<dbReference type="Gene3D" id="1.10.490.10">
    <property type="entry name" value="Globins"/>
    <property type="match status" value="1"/>
</dbReference>
<feature type="site" description="Involved in heme-bound ligand stabilization and O-O bond activation" evidence="15">
    <location>
        <position position="29"/>
    </location>
</feature>
<dbReference type="InterPro" id="IPR012292">
    <property type="entry name" value="Globin/Proto"/>
</dbReference>
<evidence type="ECO:0000256" key="3">
    <source>
        <dbReference type="ARBA" id="ARBA00022448"/>
    </source>
</evidence>
<proteinExistence type="inferred from homology"/>
<evidence type="ECO:0000256" key="8">
    <source>
        <dbReference type="ARBA" id="ARBA00022827"/>
    </source>
</evidence>
<evidence type="ECO:0000313" key="18">
    <source>
        <dbReference type="EMBL" id="KGX91458.1"/>
    </source>
</evidence>
<dbReference type="PROSITE" id="PS51384">
    <property type="entry name" value="FAD_FR"/>
    <property type="match status" value="1"/>
</dbReference>
<dbReference type="AlphaFoldDB" id="A0A0A5GJS3"/>
<feature type="site" description="Influences the redox potential of the prosthetic heme and FAD groups" evidence="15">
    <location>
        <position position="390"/>
    </location>
</feature>
<dbReference type="InterPro" id="IPR039261">
    <property type="entry name" value="FNR_nucleotide-bd"/>
</dbReference>
<keyword evidence="7 15" id="KW-0479">Metal-binding</keyword>
<feature type="binding site" description="proximal binding residue" evidence="15">
    <location>
        <position position="85"/>
    </location>
    <ligand>
        <name>heme b</name>
        <dbReference type="ChEBI" id="CHEBI:60344"/>
    </ligand>
    <ligandPart>
        <name>Fe</name>
        <dbReference type="ChEBI" id="CHEBI:18248"/>
    </ligandPart>
</feature>
<feature type="active site" description="Charge relay system" evidence="15">
    <location>
        <position position="95"/>
    </location>
</feature>
<feature type="active site" description="Charge relay system" evidence="15">
    <location>
        <position position="137"/>
    </location>
</feature>
<evidence type="ECO:0000256" key="13">
    <source>
        <dbReference type="ARBA" id="ARBA00048649"/>
    </source>
</evidence>
<feature type="domain" description="FAD-binding FR-type" evidence="17">
    <location>
        <begin position="152"/>
        <end position="257"/>
    </location>
</feature>
<dbReference type="GO" id="GO:0046210">
    <property type="term" value="P:nitric oxide catabolic process"/>
    <property type="evidence" value="ECO:0007669"/>
    <property type="project" value="TreeGrafter"/>
</dbReference>
<dbReference type="CDD" id="cd06184">
    <property type="entry name" value="flavohem_like_fad_nad_binding"/>
    <property type="match status" value="1"/>
</dbReference>
<dbReference type="Pfam" id="PF00042">
    <property type="entry name" value="Globin"/>
    <property type="match status" value="1"/>
</dbReference>
<dbReference type="SUPFAM" id="SSF46458">
    <property type="entry name" value="Globin-like"/>
    <property type="match status" value="1"/>
</dbReference>
<dbReference type="PANTHER" id="PTHR43396:SF3">
    <property type="entry name" value="FLAVOHEMOPROTEIN"/>
    <property type="match status" value="1"/>
</dbReference>
<dbReference type="RefSeq" id="WP_027445731.1">
    <property type="nucleotide sequence ID" value="NZ_AULJ01000013.1"/>
</dbReference>
<evidence type="ECO:0000256" key="1">
    <source>
        <dbReference type="ARBA" id="ARBA00006401"/>
    </source>
</evidence>
<reference evidence="18 19" key="1">
    <citation type="submission" date="2013-08" db="EMBL/GenBank/DDBJ databases">
        <authorList>
            <person name="Huang J."/>
            <person name="Wang G."/>
        </authorList>
    </citation>
    <scope>NUCLEOTIDE SEQUENCE [LARGE SCALE GENOMIC DNA]</scope>
    <source>
        <strain evidence="18 19">BH030004</strain>
    </source>
</reference>
<dbReference type="SUPFAM" id="SSF52343">
    <property type="entry name" value="Ferredoxin reductase-like, C-terminal NADP-linked domain"/>
    <property type="match status" value="1"/>
</dbReference>
<dbReference type="Proteomes" id="UP000030403">
    <property type="component" value="Unassembled WGS sequence"/>
</dbReference>
<comment type="catalytic activity">
    <reaction evidence="14 15">
        <text>2 nitric oxide + NADPH + 2 O2 = 2 nitrate + NADP(+) + H(+)</text>
        <dbReference type="Rhea" id="RHEA:19465"/>
        <dbReference type="ChEBI" id="CHEBI:15378"/>
        <dbReference type="ChEBI" id="CHEBI:15379"/>
        <dbReference type="ChEBI" id="CHEBI:16480"/>
        <dbReference type="ChEBI" id="CHEBI:17632"/>
        <dbReference type="ChEBI" id="CHEBI:57783"/>
        <dbReference type="ChEBI" id="CHEBI:58349"/>
        <dbReference type="EC" id="1.14.12.17"/>
    </reaction>
</comment>
<name>A0A0A5GJS3_9BACI</name>
<comment type="catalytic activity">
    <reaction evidence="13 15">
        <text>2 nitric oxide + NADH + 2 O2 = 2 nitrate + NAD(+) + H(+)</text>
        <dbReference type="Rhea" id="RHEA:19469"/>
        <dbReference type="ChEBI" id="CHEBI:15378"/>
        <dbReference type="ChEBI" id="CHEBI:15379"/>
        <dbReference type="ChEBI" id="CHEBI:16480"/>
        <dbReference type="ChEBI" id="CHEBI:17632"/>
        <dbReference type="ChEBI" id="CHEBI:57540"/>
        <dbReference type="ChEBI" id="CHEBI:57945"/>
        <dbReference type="EC" id="1.14.12.17"/>
    </reaction>
</comment>
<keyword evidence="8 15" id="KW-0274">FAD</keyword>
<protein>
    <recommendedName>
        <fullName evidence="15">Flavohemoprotein</fullName>
    </recommendedName>
    <alternativeName>
        <fullName evidence="15">Flavohemoglobin</fullName>
    </alternativeName>
    <alternativeName>
        <fullName evidence="15">Hemoglobin-like protein</fullName>
    </alternativeName>
    <alternativeName>
        <fullName evidence="15">Nitric oxide dioxygenase</fullName>
        <shortName evidence="15">NO oxygenase</shortName>
        <shortName evidence="15">NOD</shortName>
        <ecNumber evidence="15">1.14.12.17</ecNumber>
    </alternativeName>
</protein>
<evidence type="ECO:0000256" key="11">
    <source>
        <dbReference type="ARBA" id="ARBA00023004"/>
    </source>
</evidence>
<dbReference type="EC" id="1.14.12.17" evidence="15"/>
<dbReference type="GO" id="GO:0071949">
    <property type="term" value="F:FAD binding"/>
    <property type="evidence" value="ECO:0007669"/>
    <property type="project" value="InterPro"/>
</dbReference>
<dbReference type="OrthoDB" id="9801223at2"/>
<feature type="region of interest" description="Reductase" evidence="15">
    <location>
        <begin position="149"/>
        <end position="406"/>
    </location>
</feature>
<dbReference type="FunFam" id="2.40.30.10:FF:000034">
    <property type="entry name" value="Flavohemoprotein"/>
    <property type="match status" value="1"/>
</dbReference>
<dbReference type="eggNOG" id="COG1017">
    <property type="taxonomic scope" value="Bacteria"/>
</dbReference>
<evidence type="ECO:0000313" key="19">
    <source>
        <dbReference type="Proteomes" id="UP000030403"/>
    </source>
</evidence>
<evidence type="ECO:0000256" key="6">
    <source>
        <dbReference type="ARBA" id="ARBA00022630"/>
    </source>
</evidence>
<dbReference type="HAMAP" id="MF_01252">
    <property type="entry name" value="Hmp"/>
    <property type="match status" value="1"/>
</dbReference>
<feature type="binding site" evidence="15">
    <location>
        <begin position="270"/>
        <end position="275"/>
    </location>
    <ligand>
        <name>NADP(+)</name>
        <dbReference type="ChEBI" id="CHEBI:58349"/>
    </ligand>
</feature>
<dbReference type="PRINTS" id="PR00410">
    <property type="entry name" value="PHEHYDRXLASE"/>
</dbReference>
<keyword evidence="12 15" id="KW-0520">NAD</keyword>
<dbReference type="GO" id="GO:0071500">
    <property type="term" value="P:cellular response to nitrosative stress"/>
    <property type="evidence" value="ECO:0007669"/>
    <property type="project" value="TreeGrafter"/>
</dbReference>
<comment type="cofactor">
    <cofactor evidence="15">
        <name>heme b</name>
        <dbReference type="ChEBI" id="CHEBI:60344"/>
    </cofactor>
    <text evidence="15">Binds 1 heme b (iron(II)-protoporphyrin IX) group per subunit.</text>
</comment>
<dbReference type="EMBL" id="AVPF01000002">
    <property type="protein sequence ID" value="KGX91458.1"/>
    <property type="molecule type" value="Genomic_DNA"/>
</dbReference>
<dbReference type="Gene3D" id="3.40.50.80">
    <property type="entry name" value="Nucleotide-binding domain of ferredoxin-NADP reductase (FNR) module"/>
    <property type="match status" value="1"/>
</dbReference>
<keyword evidence="15" id="KW-0216">Detoxification</keyword>
<dbReference type="FunFam" id="1.10.490.10:FF:000003">
    <property type="entry name" value="Flavohemoprotein"/>
    <property type="match status" value="1"/>
</dbReference>
<dbReference type="GO" id="GO:0009636">
    <property type="term" value="P:response to toxic substance"/>
    <property type="evidence" value="ECO:0007669"/>
    <property type="project" value="UniProtKB-KW"/>
</dbReference>
<dbReference type="SUPFAM" id="SSF63380">
    <property type="entry name" value="Riboflavin synthase domain-like"/>
    <property type="match status" value="1"/>
</dbReference>
<dbReference type="InterPro" id="IPR000971">
    <property type="entry name" value="Globin"/>
</dbReference>
<evidence type="ECO:0000256" key="12">
    <source>
        <dbReference type="ARBA" id="ARBA00023027"/>
    </source>
</evidence>
<dbReference type="GO" id="GO:0046872">
    <property type="term" value="F:metal ion binding"/>
    <property type="evidence" value="ECO:0007669"/>
    <property type="project" value="UniProtKB-KW"/>
</dbReference>
<feature type="binding site" evidence="15">
    <location>
        <begin position="206"/>
        <end position="209"/>
    </location>
    <ligand>
        <name>FAD</name>
        <dbReference type="ChEBI" id="CHEBI:57692"/>
    </ligand>
</feature>
<dbReference type="InterPro" id="IPR023950">
    <property type="entry name" value="Hmp"/>
</dbReference>
<dbReference type="PANTHER" id="PTHR43396">
    <property type="entry name" value="FLAVOHEMOPROTEIN"/>
    <property type="match status" value="1"/>
</dbReference>
<evidence type="ECO:0000259" key="17">
    <source>
        <dbReference type="PROSITE" id="PS51384"/>
    </source>
</evidence>
<evidence type="ECO:0000256" key="9">
    <source>
        <dbReference type="ARBA" id="ARBA00022857"/>
    </source>
</evidence>
<accession>A0A0A5GJS3</accession>
<feature type="binding site" evidence="15">
    <location>
        <begin position="391"/>
        <end position="394"/>
    </location>
    <ligand>
        <name>FAD</name>
        <dbReference type="ChEBI" id="CHEBI:57692"/>
    </ligand>
</feature>
<keyword evidence="11 15" id="KW-0408">Iron</keyword>
<comment type="function">
    <text evidence="15">Is involved in NO detoxification in an aerobic process, termed nitric oxide dioxygenase (NOD) reaction that utilizes O(2) and NAD(P)H to convert NO to nitrate, which protects the bacterium from various noxious nitrogen compounds. Therefore, plays a central role in the inducible response to nitrosative stress.</text>
</comment>
<dbReference type="FunFam" id="3.40.50.80:FF:000010">
    <property type="entry name" value="Flavohemoprotein"/>
    <property type="match status" value="1"/>
</dbReference>
<dbReference type="CDD" id="cd14777">
    <property type="entry name" value="Yhb1-globin-like"/>
    <property type="match status" value="1"/>
</dbReference>
<evidence type="ECO:0000256" key="10">
    <source>
        <dbReference type="ARBA" id="ARBA00023002"/>
    </source>
</evidence>
<dbReference type="NCBIfam" id="NF009805">
    <property type="entry name" value="PRK13289.1"/>
    <property type="match status" value="1"/>
</dbReference>
<dbReference type="InterPro" id="IPR017927">
    <property type="entry name" value="FAD-bd_FR_type"/>
</dbReference>
<dbReference type="GO" id="GO:0020037">
    <property type="term" value="F:heme binding"/>
    <property type="evidence" value="ECO:0007669"/>
    <property type="project" value="InterPro"/>
</dbReference>
<keyword evidence="9 15" id="KW-0521">NADP</keyword>
<keyword evidence="5 15" id="KW-0561">Oxygen transport</keyword>
<evidence type="ECO:0000256" key="15">
    <source>
        <dbReference type="HAMAP-Rule" id="MF_01252"/>
    </source>
</evidence>
<keyword evidence="19" id="KW-1185">Reference proteome</keyword>
<keyword evidence="10 15" id="KW-0560">Oxidoreductase</keyword>
<dbReference type="GO" id="GO:0005344">
    <property type="term" value="F:oxygen carrier activity"/>
    <property type="evidence" value="ECO:0007669"/>
    <property type="project" value="UniProtKB-UniRule"/>
</dbReference>
<keyword evidence="3 15" id="KW-0813">Transport</keyword>
<feature type="binding site" evidence="15">
    <location>
        <position position="190"/>
    </location>
    <ligand>
        <name>FAD</name>
        <dbReference type="ChEBI" id="CHEBI:57692"/>
    </ligand>
</feature>
<comment type="caution">
    <text evidence="18">The sequence shown here is derived from an EMBL/GenBank/DDBJ whole genome shotgun (WGS) entry which is preliminary data.</text>
</comment>
<evidence type="ECO:0000259" key="16">
    <source>
        <dbReference type="PROSITE" id="PS01033"/>
    </source>
</evidence>
<evidence type="ECO:0000256" key="2">
    <source>
        <dbReference type="ARBA" id="ARBA00008414"/>
    </source>
</evidence>
<comment type="similarity">
    <text evidence="1 15">In the C-terminal section; belongs to the flavoprotein pyridine nucleotide cytochrome reductase family.</text>
</comment>
<sequence>MLSTQQKEIIKSTAPILEEKGTEITSRFYEMLFQNHPELLNIFNQTNQKKGRQPTALANSIVAAAYNIDQLENILPVVKQIAHKHRSLGVQPEHYPIVGEHLLLAIQDVLGEAATDDILNAWKDAYQVIADVFIEVEDNMYKEAENQIGGWSGYKPFFVDQKVQESDEITSFYLKPVDESPLPVFQPGQYIGVELTIPGDTYRHIRQYSLSDAPNKPYYRISVKRDGKGSVSNYLHDYIKEGDTFPVSAPAGDFVLDLNKNTPIVLLSGGVGLTPLTSMLNTVVKNQPEREIIFIQAARNGNVHGLKEEIVQLSNNNENVTSHIVYSEPTEADRKDGNYDKEGIISFEWLQEVLPHNEMDFYFCGPEPFMDTVYNALYQLGVSEEQIHFEFFGPAKQLEIKQNVSV</sequence>
<dbReference type="InterPro" id="IPR001433">
    <property type="entry name" value="OxRdtase_FAD/NAD-bd"/>
</dbReference>
<evidence type="ECO:0000256" key="14">
    <source>
        <dbReference type="ARBA" id="ARBA00049433"/>
    </source>
</evidence>
<dbReference type="GO" id="GO:0019825">
    <property type="term" value="F:oxygen binding"/>
    <property type="evidence" value="ECO:0007669"/>
    <property type="project" value="InterPro"/>
</dbReference>
<dbReference type="Gene3D" id="2.40.30.10">
    <property type="entry name" value="Translation factors"/>
    <property type="match status" value="1"/>
</dbReference>
<dbReference type="InterPro" id="IPR017938">
    <property type="entry name" value="Riboflavin_synthase-like_b-brl"/>
</dbReference>
<evidence type="ECO:0000256" key="5">
    <source>
        <dbReference type="ARBA" id="ARBA00022621"/>
    </source>
</evidence>
<dbReference type="InterPro" id="IPR008333">
    <property type="entry name" value="Cbr1-like_FAD-bd_dom"/>
</dbReference>
<dbReference type="PROSITE" id="PS01033">
    <property type="entry name" value="GLOBIN"/>
    <property type="match status" value="1"/>
</dbReference>
<dbReference type="STRING" id="1385511.GCA_000425225_01387"/>
<comment type="domain">
    <text evidence="15">Consists of two distinct domains; an N-terminal heme-containing oxygen-binding domain and a C-terminal reductase domain with binding sites for FAD and NAD(P)H.</text>
</comment>
<dbReference type="InterPro" id="IPR009050">
    <property type="entry name" value="Globin-like_sf"/>
</dbReference>
<feature type="site" description="Influences the redox potential of the prosthetic heme and FAD groups" evidence="15">
    <location>
        <position position="84"/>
    </location>
</feature>
<dbReference type="PRINTS" id="PR00371">
    <property type="entry name" value="FPNCR"/>
</dbReference>